<dbReference type="Gene3D" id="3.40.50.1820">
    <property type="entry name" value="alpha/beta hydrolase"/>
    <property type="match status" value="1"/>
</dbReference>
<organism evidence="2 3">
    <name type="scientific">Furculomyces boomerangus</name>
    <dbReference type="NCBI Taxonomy" id="61424"/>
    <lineage>
        <taxon>Eukaryota</taxon>
        <taxon>Fungi</taxon>
        <taxon>Fungi incertae sedis</taxon>
        <taxon>Zoopagomycota</taxon>
        <taxon>Kickxellomycotina</taxon>
        <taxon>Harpellomycetes</taxon>
        <taxon>Harpellales</taxon>
        <taxon>Harpellaceae</taxon>
        <taxon>Furculomyces</taxon>
    </lineage>
</organism>
<evidence type="ECO:0000313" key="2">
    <source>
        <dbReference type="EMBL" id="PVU98281.1"/>
    </source>
</evidence>
<dbReference type="GO" id="GO:0016020">
    <property type="term" value="C:membrane"/>
    <property type="evidence" value="ECO:0007669"/>
    <property type="project" value="TreeGrafter"/>
</dbReference>
<comment type="caution">
    <text evidence="2">The sequence shown here is derived from an EMBL/GenBank/DDBJ whole genome shotgun (WGS) entry which is preliminary data.</text>
</comment>
<dbReference type="STRING" id="61424.A0A2T9Z113"/>
<keyword evidence="3" id="KW-1185">Reference proteome</keyword>
<evidence type="ECO:0000313" key="3">
    <source>
        <dbReference type="Proteomes" id="UP000245699"/>
    </source>
</evidence>
<reference evidence="2 3" key="1">
    <citation type="journal article" date="2018" name="MBio">
        <title>Comparative Genomics Reveals the Core Gene Toolbox for the Fungus-Insect Symbiosis.</title>
        <authorList>
            <person name="Wang Y."/>
            <person name="Stata M."/>
            <person name="Wang W."/>
            <person name="Stajich J.E."/>
            <person name="White M.M."/>
            <person name="Moncalvo J.M."/>
        </authorList>
    </citation>
    <scope>NUCLEOTIDE SEQUENCE [LARGE SCALE GENOMIC DNA]</scope>
    <source>
        <strain evidence="2 3">AUS-77-4</strain>
    </source>
</reference>
<dbReference type="Pfam" id="PF12697">
    <property type="entry name" value="Abhydrolase_6"/>
    <property type="match status" value="1"/>
</dbReference>
<dbReference type="EMBL" id="MBFT01000086">
    <property type="protein sequence ID" value="PVU98281.1"/>
    <property type="molecule type" value="Genomic_DNA"/>
</dbReference>
<dbReference type="InterPro" id="IPR050266">
    <property type="entry name" value="AB_hydrolase_sf"/>
</dbReference>
<dbReference type="InterPro" id="IPR000073">
    <property type="entry name" value="AB_hydrolase_1"/>
</dbReference>
<dbReference type="SUPFAM" id="SSF53474">
    <property type="entry name" value="alpha/beta-Hydrolases"/>
    <property type="match status" value="1"/>
</dbReference>
<proteinExistence type="predicted"/>
<dbReference type="AlphaFoldDB" id="A0A2T9Z113"/>
<accession>A0A2T9Z113</accession>
<name>A0A2T9Z113_9FUNG</name>
<sequence length="311" mass="35219">MKVVDHIVKGSRKGIQIAARVYSPSKALEEGKKPINLLFAHANGFHKELWEPLIRRVEKLFEKGNSKVSLNKIVAFDAVHQGDSAKLNKGKLGYATEKFEWHEYARDILSVLDQFGLRGVDTIGIGHSYGGSSTLLSETLRPLSFMGIFCVDPVLSRDEEKFDSKSKFIMATINRKNGWKTKEEFIKYARSKPVYADWTEESLNIFFDHGTFKCTETQLYKLKADPIFEAASYAGGISGVKNMEKSRHLILCPVEIVYGEHSNVLTKSRMETFASELPHIKITQFKNVGHLMLMEDPDPISVSLYNFINSF</sequence>
<dbReference type="OrthoDB" id="94039at2759"/>
<protein>
    <recommendedName>
        <fullName evidence="1">AB hydrolase-1 domain-containing protein</fullName>
    </recommendedName>
</protein>
<dbReference type="Proteomes" id="UP000245699">
    <property type="component" value="Unassembled WGS sequence"/>
</dbReference>
<dbReference type="PANTHER" id="PTHR43798">
    <property type="entry name" value="MONOACYLGLYCEROL LIPASE"/>
    <property type="match status" value="1"/>
</dbReference>
<feature type="domain" description="AB hydrolase-1" evidence="1">
    <location>
        <begin position="37"/>
        <end position="299"/>
    </location>
</feature>
<evidence type="ECO:0000259" key="1">
    <source>
        <dbReference type="Pfam" id="PF12697"/>
    </source>
</evidence>
<dbReference type="InterPro" id="IPR029058">
    <property type="entry name" value="AB_hydrolase_fold"/>
</dbReference>
<gene>
    <name evidence="2" type="ORF">BB559_001699</name>
</gene>
<dbReference type="PANTHER" id="PTHR43798:SF33">
    <property type="entry name" value="HYDROLASE, PUTATIVE (AFU_ORTHOLOGUE AFUA_2G14860)-RELATED"/>
    <property type="match status" value="1"/>
</dbReference>